<gene>
    <name evidence="1" type="ORF">MANES_12G120600</name>
</gene>
<proteinExistence type="predicted"/>
<organism evidence="1">
    <name type="scientific">Manihot esculenta</name>
    <name type="common">Cassava</name>
    <name type="synonym">Jatropha manihot</name>
    <dbReference type="NCBI Taxonomy" id="3983"/>
    <lineage>
        <taxon>Eukaryota</taxon>
        <taxon>Viridiplantae</taxon>
        <taxon>Streptophyta</taxon>
        <taxon>Embryophyta</taxon>
        <taxon>Tracheophyta</taxon>
        <taxon>Spermatophyta</taxon>
        <taxon>Magnoliopsida</taxon>
        <taxon>eudicotyledons</taxon>
        <taxon>Gunneridae</taxon>
        <taxon>Pentapetalae</taxon>
        <taxon>rosids</taxon>
        <taxon>fabids</taxon>
        <taxon>Malpighiales</taxon>
        <taxon>Euphorbiaceae</taxon>
        <taxon>Crotonoideae</taxon>
        <taxon>Manihoteae</taxon>
        <taxon>Manihot</taxon>
    </lineage>
</organism>
<sequence>MLMAKVFFDIILQVFMYLPKMILENSNKLEKLISNSLFALCRFKITLSM</sequence>
<evidence type="ECO:0000313" key="1">
    <source>
        <dbReference type="EMBL" id="OAY35675.1"/>
    </source>
</evidence>
<reference evidence="1" key="1">
    <citation type="submission" date="2016-02" db="EMBL/GenBank/DDBJ databases">
        <title>WGS assembly of Manihot esculenta.</title>
        <authorList>
            <person name="Bredeson J.V."/>
            <person name="Prochnik S.E."/>
            <person name="Lyons J.B."/>
            <person name="Schmutz J."/>
            <person name="Grimwood J."/>
            <person name="Vrebalov J."/>
            <person name="Bart R.S."/>
            <person name="Amuge T."/>
            <person name="Ferguson M.E."/>
            <person name="Green R."/>
            <person name="Putnam N."/>
            <person name="Stites J."/>
            <person name="Rounsley S."/>
            <person name="Rokhsar D.S."/>
        </authorList>
    </citation>
    <scope>NUCLEOTIDE SEQUENCE [LARGE SCALE GENOMIC DNA]</scope>
    <source>
        <tissue evidence="1">Leaf</tissue>
    </source>
</reference>
<accession>A0A2C9UVS4</accession>
<dbReference type="AlphaFoldDB" id="A0A2C9UVS4"/>
<name>A0A2C9UVS4_MANES</name>
<dbReference type="EMBL" id="CM004398">
    <property type="protein sequence ID" value="OAY35675.1"/>
    <property type="molecule type" value="Genomic_DNA"/>
</dbReference>
<protein>
    <submittedName>
        <fullName evidence="1">Uncharacterized protein</fullName>
    </submittedName>
</protein>